<sequence length="130" mass="14205">MIHLSKYTLSFETMTDSSGTVLDTFLPNINVIEKTGHIARNESPGDDTYTVFLNDQRIALCNLTSYRIGDPSLYIPVGASKAFAFGPWKDRAANMRNVNRYPPGAEVYSSPMTSQDGLVESVALPTSLPG</sequence>
<dbReference type="RefSeq" id="XP_056542612.1">
    <property type="nucleotide sequence ID" value="XM_056687057.1"/>
</dbReference>
<gene>
    <name evidence="1" type="ORF">N7482_004932</name>
</gene>
<proteinExistence type="predicted"/>
<name>A0A9W9LMI8_9EURO</name>
<dbReference type="Proteomes" id="UP001149163">
    <property type="component" value="Unassembled WGS sequence"/>
</dbReference>
<dbReference type="GeneID" id="81426233"/>
<evidence type="ECO:0000313" key="2">
    <source>
        <dbReference type="Proteomes" id="UP001149163"/>
    </source>
</evidence>
<organism evidence="1 2">
    <name type="scientific">Penicillium canariense</name>
    <dbReference type="NCBI Taxonomy" id="189055"/>
    <lineage>
        <taxon>Eukaryota</taxon>
        <taxon>Fungi</taxon>
        <taxon>Dikarya</taxon>
        <taxon>Ascomycota</taxon>
        <taxon>Pezizomycotina</taxon>
        <taxon>Eurotiomycetes</taxon>
        <taxon>Eurotiomycetidae</taxon>
        <taxon>Eurotiales</taxon>
        <taxon>Aspergillaceae</taxon>
        <taxon>Penicillium</taxon>
    </lineage>
</organism>
<accession>A0A9W9LMI8</accession>
<protein>
    <submittedName>
        <fullName evidence="1">Uncharacterized protein</fullName>
    </submittedName>
</protein>
<keyword evidence="2" id="KW-1185">Reference proteome</keyword>
<dbReference type="EMBL" id="JAPQKN010000003">
    <property type="protein sequence ID" value="KAJ5166151.1"/>
    <property type="molecule type" value="Genomic_DNA"/>
</dbReference>
<dbReference type="OrthoDB" id="10036721at2759"/>
<reference evidence="1" key="2">
    <citation type="journal article" date="2023" name="IMA Fungus">
        <title>Comparative genomic study of the Penicillium genus elucidates a diverse pangenome and 15 lateral gene transfer events.</title>
        <authorList>
            <person name="Petersen C."/>
            <person name="Sorensen T."/>
            <person name="Nielsen M.R."/>
            <person name="Sondergaard T.E."/>
            <person name="Sorensen J.L."/>
            <person name="Fitzpatrick D.A."/>
            <person name="Frisvad J.C."/>
            <person name="Nielsen K.L."/>
        </authorList>
    </citation>
    <scope>NUCLEOTIDE SEQUENCE</scope>
    <source>
        <strain evidence="1">IBT 26290</strain>
    </source>
</reference>
<comment type="caution">
    <text evidence="1">The sequence shown here is derived from an EMBL/GenBank/DDBJ whole genome shotgun (WGS) entry which is preliminary data.</text>
</comment>
<reference evidence="1" key="1">
    <citation type="submission" date="2022-11" db="EMBL/GenBank/DDBJ databases">
        <authorList>
            <person name="Petersen C."/>
        </authorList>
    </citation>
    <scope>NUCLEOTIDE SEQUENCE</scope>
    <source>
        <strain evidence="1">IBT 26290</strain>
    </source>
</reference>
<evidence type="ECO:0000313" key="1">
    <source>
        <dbReference type="EMBL" id="KAJ5166151.1"/>
    </source>
</evidence>
<dbReference type="AlphaFoldDB" id="A0A9W9LMI8"/>